<evidence type="ECO:0000256" key="3">
    <source>
        <dbReference type="ARBA" id="ARBA00022833"/>
    </source>
</evidence>
<gene>
    <name evidence="6" type="ORF">WMSIL1_LOCUS5333</name>
</gene>
<proteinExistence type="predicted"/>
<organism evidence="6 7">
    <name type="scientific">Hymenolepis diminuta</name>
    <name type="common">Rat tapeworm</name>
    <dbReference type="NCBI Taxonomy" id="6216"/>
    <lineage>
        <taxon>Eukaryota</taxon>
        <taxon>Metazoa</taxon>
        <taxon>Spiralia</taxon>
        <taxon>Lophotrochozoa</taxon>
        <taxon>Platyhelminthes</taxon>
        <taxon>Cestoda</taxon>
        <taxon>Eucestoda</taxon>
        <taxon>Cyclophyllidea</taxon>
        <taxon>Hymenolepididae</taxon>
        <taxon>Hymenolepis</taxon>
    </lineage>
</organism>
<dbReference type="Gene3D" id="3.60.10.10">
    <property type="entry name" value="Endonuclease/exonuclease/phosphatase"/>
    <property type="match status" value="1"/>
</dbReference>
<evidence type="ECO:0000256" key="1">
    <source>
        <dbReference type="ARBA" id="ARBA00022723"/>
    </source>
</evidence>
<dbReference type="InterPro" id="IPR010666">
    <property type="entry name" value="Znf_GRF"/>
</dbReference>
<dbReference type="SUPFAM" id="SSF56219">
    <property type="entry name" value="DNase I-like"/>
    <property type="match status" value="1"/>
</dbReference>
<keyword evidence="7" id="KW-1185">Reference proteome</keyword>
<keyword evidence="3" id="KW-0862">Zinc</keyword>
<dbReference type="GO" id="GO:0008270">
    <property type="term" value="F:zinc ion binding"/>
    <property type="evidence" value="ECO:0007669"/>
    <property type="project" value="UniProtKB-KW"/>
</dbReference>
<evidence type="ECO:0000313" key="6">
    <source>
        <dbReference type="EMBL" id="VUZ45269.1"/>
    </source>
</evidence>
<feature type="domain" description="GRF-type" evidence="5">
    <location>
        <begin position="185"/>
        <end position="232"/>
    </location>
</feature>
<dbReference type="InterPro" id="IPR036691">
    <property type="entry name" value="Endo/exonu/phosph_ase_sf"/>
</dbReference>
<evidence type="ECO:0000259" key="5">
    <source>
        <dbReference type="PROSITE" id="PS51999"/>
    </source>
</evidence>
<evidence type="ECO:0000256" key="4">
    <source>
        <dbReference type="PROSITE-ProRule" id="PRU01343"/>
    </source>
</evidence>
<dbReference type="AlphaFoldDB" id="A0A564YE90"/>
<keyword evidence="1" id="KW-0479">Metal-binding</keyword>
<evidence type="ECO:0000256" key="2">
    <source>
        <dbReference type="ARBA" id="ARBA00022771"/>
    </source>
</evidence>
<dbReference type="PROSITE" id="PS51999">
    <property type="entry name" value="ZF_GRF"/>
    <property type="match status" value="1"/>
</dbReference>
<sequence>MGARQTNYGTRVDYILFDKSLAGLFSGKDESIADIMPHIKGSDHCPVWARVPLSISANEAGSLPPLCSHFWPQCQKRQLNLSQFLKSRDEIERKEPAGGGALNTQVSEVPGAKRVRQARLDFVFKSQERTQKPSKSSVFTKEEIDEKVIYDESVLETEIERRKSTAAAWQSLLNGNKKSKSAPLCLGHGEPCVLRCVKRPDSRHRGREFWACARPIGASSNPLARCNTFIWK</sequence>
<reference evidence="6 7" key="1">
    <citation type="submission" date="2019-07" db="EMBL/GenBank/DDBJ databases">
        <authorList>
            <person name="Jastrzebski P J."/>
            <person name="Paukszto L."/>
            <person name="Jastrzebski P J."/>
        </authorList>
    </citation>
    <scope>NUCLEOTIDE SEQUENCE [LARGE SCALE GENOMIC DNA]</scope>
    <source>
        <strain evidence="6 7">WMS-il1</strain>
    </source>
</reference>
<name>A0A564YE90_HYMDI</name>
<dbReference type="EMBL" id="CABIJS010000166">
    <property type="protein sequence ID" value="VUZ45269.1"/>
    <property type="molecule type" value="Genomic_DNA"/>
</dbReference>
<protein>
    <recommendedName>
        <fullName evidence="5">GRF-type domain-containing protein</fullName>
    </recommendedName>
</protein>
<evidence type="ECO:0000313" key="7">
    <source>
        <dbReference type="Proteomes" id="UP000321570"/>
    </source>
</evidence>
<keyword evidence="2 4" id="KW-0863">Zinc-finger</keyword>
<dbReference type="Proteomes" id="UP000321570">
    <property type="component" value="Unassembled WGS sequence"/>
</dbReference>
<accession>A0A564YE90</accession>